<dbReference type="PANTHER" id="PTHR47326:SF1">
    <property type="entry name" value="HTH PSQ-TYPE DOMAIN-CONTAINING PROTEIN"/>
    <property type="match status" value="1"/>
</dbReference>
<dbReference type="GO" id="GO:0003676">
    <property type="term" value="F:nucleic acid binding"/>
    <property type="evidence" value="ECO:0007669"/>
    <property type="project" value="InterPro"/>
</dbReference>
<dbReference type="InParanoid" id="A0A2J7RE05"/>
<dbReference type="PANTHER" id="PTHR47326">
    <property type="entry name" value="TRANSPOSABLE ELEMENT TC3 TRANSPOSASE-LIKE PROTEIN"/>
    <property type="match status" value="1"/>
</dbReference>
<protein>
    <submittedName>
        <fullName evidence="1">Uncharacterized protein</fullName>
    </submittedName>
</protein>
<feature type="non-terminal residue" evidence="1">
    <location>
        <position position="1"/>
    </location>
</feature>
<keyword evidence="2" id="KW-1185">Reference proteome</keyword>
<evidence type="ECO:0000313" key="1">
    <source>
        <dbReference type="EMBL" id="PNF39058.1"/>
    </source>
</evidence>
<reference evidence="1 2" key="1">
    <citation type="submission" date="2017-12" db="EMBL/GenBank/DDBJ databases">
        <title>Hemimetabolous genomes reveal molecular basis of termite eusociality.</title>
        <authorList>
            <person name="Harrison M.C."/>
            <person name="Jongepier E."/>
            <person name="Robertson H.M."/>
            <person name="Arning N."/>
            <person name="Bitard-Feildel T."/>
            <person name="Chao H."/>
            <person name="Childers C.P."/>
            <person name="Dinh H."/>
            <person name="Doddapaneni H."/>
            <person name="Dugan S."/>
            <person name="Gowin J."/>
            <person name="Greiner C."/>
            <person name="Han Y."/>
            <person name="Hu H."/>
            <person name="Hughes D.S.T."/>
            <person name="Huylmans A.-K."/>
            <person name="Kemena C."/>
            <person name="Kremer L.P.M."/>
            <person name="Lee S.L."/>
            <person name="Lopez-Ezquerra A."/>
            <person name="Mallet L."/>
            <person name="Monroy-Kuhn J.M."/>
            <person name="Moser A."/>
            <person name="Murali S.C."/>
            <person name="Muzny D.M."/>
            <person name="Otani S."/>
            <person name="Piulachs M.-D."/>
            <person name="Poelchau M."/>
            <person name="Qu J."/>
            <person name="Schaub F."/>
            <person name="Wada-Katsumata A."/>
            <person name="Worley K.C."/>
            <person name="Xie Q."/>
            <person name="Ylla G."/>
            <person name="Poulsen M."/>
            <person name="Gibbs R.A."/>
            <person name="Schal C."/>
            <person name="Richards S."/>
            <person name="Belles X."/>
            <person name="Korb J."/>
            <person name="Bornberg-Bauer E."/>
        </authorList>
    </citation>
    <scope>NUCLEOTIDE SEQUENCE [LARGE SCALE GENOMIC DNA]</scope>
    <source>
        <tissue evidence="1">Whole body</tissue>
    </source>
</reference>
<evidence type="ECO:0000313" key="2">
    <source>
        <dbReference type="Proteomes" id="UP000235965"/>
    </source>
</evidence>
<dbReference type="Gene3D" id="3.30.420.10">
    <property type="entry name" value="Ribonuclease H-like superfamily/Ribonuclease H"/>
    <property type="match status" value="1"/>
</dbReference>
<dbReference type="InterPro" id="IPR036397">
    <property type="entry name" value="RNaseH_sf"/>
</dbReference>
<dbReference type="EMBL" id="NEVH01005280">
    <property type="protein sequence ID" value="PNF39058.1"/>
    <property type="molecule type" value="Genomic_DNA"/>
</dbReference>
<dbReference type="Proteomes" id="UP000235965">
    <property type="component" value="Unassembled WGS sequence"/>
</dbReference>
<name>A0A2J7RE05_9NEOP</name>
<comment type="caution">
    <text evidence="1">The sequence shown here is derived from an EMBL/GenBank/DDBJ whole genome shotgun (WGS) entry which is preliminary data.</text>
</comment>
<dbReference type="OrthoDB" id="10024802at2759"/>
<dbReference type="STRING" id="105785.A0A2J7RE05"/>
<sequence>ESFVRSPRNSTRRASRETGIPNVAVWRVLRKRIHLKAYKLSIVQHLTDADKAVRKEFCMQIFHRIQDDEKFPVSVIFSDESTFHASAKVSTHNCRIWGSENPRVFLEHVRDSPKVNMFCVLSKERVYGPFFFMETTITGIVYLDMLQEFLIPQSDEDDQEGHIHFQQDGTPPHYLGEVRLYLNTRFSGRWIGRAAPTAWPPRSPDLTPLDFFLWGFVED</sequence>
<gene>
    <name evidence="1" type="ORF">B7P43_G04850</name>
</gene>
<accession>A0A2J7RE05</accession>
<dbReference type="AlphaFoldDB" id="A0A2J7RE05"/>
<proteinExistence type="predicted"/>
<organism evidence="1 2">
    <name type="scientific">Cryptotermes secundus</name>
    <dbReference type="NCBI Taxonomy" id="105785"/>
    <lineage>
        <taxon>Eukaryota</taxon>
        <taxon>Metazoa</taxon>
        <taxon>Ecdysozoa</taxon>
        <taxon>Arthropoda</taxon>
        <taxon>Hexapoda</taxon>
        <taxon>Insecta</taxon>
        <taxon>Pterygota</taxon>
        <taxon>Neoptera</taxon>
        <taxon>Polyneoptera</taxon>
        <taxon>Dictyoptera</taxon>
        <taxon>Blattodea</taxon>
        <taxon>Blattoidea</taxon>
        <taxon>Termitoidae</taxon>
        <taxon>Kalotermitidae</taxon>
        <taxon>Cryptotermitinae</taxon>
        <taxon>Cryptotermes</taxon>
    </lineage>
</organism>